<dbReference type="Pfam" id="PF18998">
    <property type="entry name" value="Flg_new_2"/>
    <property type="match status" value="1"/>
</dbReference>
<name>A0A6C2UAB2_PONDE</name>
<sequence>MKKRLLAALLLAAAHHNAQAANTVLLTDDFEDASIDPSKWALITASGHTGFDESSAGGIVTETSGYLWIQNAAGAFKSILLPVNGYGEIVIDRNLYVSRGSGTLVSRPDEIVAEDGTVLLRWGYHYYSDGGTNRYGFGGFDDTLVPATWDAFFDETITYDPATGQGSYSSANGSTTITGTPLPAGTTHVYLRGSAYAVGSATDYKAIVDFTASQAEVHTLTVASAYGAPSPSVGDSVYSAGTVIDCSATNLAYTGFFTPTQVRYACVGWNGTGSVPASGATNAVAVALNEDSSITWNWEPLDAVLTVSSGFGSPYPTVGSRSYSIGTELTCSVQNEVTVNGIRYRCAGWTGSGSVPASGSANSVVVTVGATSSITWIWENLESRLAVVSAHGDPVPAVGDDMYAPGTVVTCSVENVVGPETRHYCTGWQKHGYSHYIGSYYYITAGTTNWTELELNSPDLRLTWLWETDHRLDIQVEGSGTVSQASGFYDEGSVQTLTATPAEGWVFDGWSGDATGTGSAPLTMDAPKSAIATFSVPASIANLSVAQVEGAREVEVTYDVAGTRSLLVDLEVFQNGSNLNASALSGAVGMVSAGPSNTITWNAGTDWNLNVDELTFNLLSEDGLPFYAPYTPGPWAIPKTQITLDYYMGIDGEDGDLQAGMVWPSPRFADNGDGTVTDNMTGLQWGKTASYTSWYNSMSACENLSLAGHDDWRLPNVREMRSLLSNFSRSYPVVELGVFSNFSTGNNYWTSTRLEYNTGYAYAVYGNYGYTLPLSLGSSYGYLPVRGSSTGMVAIAKTGQANSWDAARSTEDGDLQTGQAWPEPRFTDHGDGTATDHLTGLMWCKTQLGSTYWAGALNACNGLTAAGHTDWRLPNINELETLVDYGEKYPSPTLPADHPFVSFPGGTAVRVWSSSTPYSTGYGYIVDFYNGHIDAYSKGNSCYVMACRGGVEIQETISEPTTYEPLPVTGQTNSFAVGDDGDLQKGVKEFTNEYIPRFGHSGSGRFHDSRTGLEWYVSDGYNTSWTAAIVACEYSSSAGATDWRLPNVREMLSLLDYGQSTPMLPEGHPFADWTNVVYWTSTVSPHSTDYALTVNLNDGTVFSSHRGFGQNCFCLVRWMTEPVDVAAVPKTGQTFSLRDGDDGFYQKGVAVAGERFADNGNGTVNDNQTGLVWLKDAASLNRMNWSNAVAACESMHFGNYSDWRLPNARELESLITYSTNAPVTPDMFDNVKFTSGAAYWSSTTAAGNAALAVEFKFDTGRQGPQYKENPRYVWPVRGGN</sequence>
<dbReference type="Pfam" id="PF07603">
    <property type="entry name" value="Lcl_C"/>
    <property type="match status" value="4"/>
</dbReference>
<protein>
    <submittedName>
        <fullName evidence="4">Uncharacterized protein</fullName>
    </submittedName>
</protein>
<dbReference type="EMBL" id="CAAHFG010000004">
    <property type="protein sequence ID" value="VGO17038.1"/>
    <property type="molecule type" value="Genomic_DNA"/>
</dbReference>
<keyword evidence="5" id="KW-1185">Reference proteome</keyword>
<proteinExistence type="predicted"/>
<evidence type="ECO:0000313" key="5">
    <source>
        <dbReference type="Proteomes" id="UP000366872"/>
    </source>
</evidence>
<accession>A0A6C2UAB2</accession>
<dbReference type="RefSeq" id="WP_136082541.1">
    <property type="nucleotide sequence ID" value="NZ_CAAHFG010000004.1"/>
</dbReference>
<feature type="domain" description="Lcl C-terminal" evidence="2">
    <location>
        <begin position="832"/>
        <end position="947"/>
    </location>
</feature>
<evidence type="ECO:0000256" key="1">
    <source>
        <dbReference type="SAM" id="SignalP"/>
    </source>
</evidence>
<feature type="domain" description="Lcl C-terminal" evidence="2">
    <location>
        <begin position="674"/>
        <end position="785"/>
    </location>
</feature>
<evidence type="ECO:0000259" key="3">
    <source>
        <dbReference type="Pfam" id="PF18998"/>
    </source>
</evidence>
<dbReference type="InterPro" id="IPR011460">
    <property type="entry name" value="Lcl_C"/>
</dbReference>
<evidence type="ECO:0000313" key="4">
    <source>
        <dbReference type="EMBL" id="VGO17038.1"/>
    </source>
</evidence>
<keyword evidence="1" id="KW-0732">Signal</keyword>
<feature type="domain" description="Lcl C-terminal" evidence="2">
    <location>
        <begin position="1162"/>
        <end position="1277"/>
    </location>
</feature>
<dbReference type="PANTHER" id="PTHR35812:SF1">
    <property type="entry name" value="LIPOPROTEIN"/>
    <property type="match status" value="1"/>
</dbReference>
<feature type="chain" id="PRO_5025572702" evidence="1">
    <location>
        <begin position="21"/>
        <end position="1280"/>
    </location>
</feature>
<gene>
    <name evidence="4" type="ORF">PDESU_05632</name>
</gene>
<evidence type="ECO:0000259" key="2">
    <source>
        <dbReference type="Pfam" id="PF07603"/>
    </source>
</evidence>
<dbReference type="AlphaFoldDB" id="A0A6C2UAB2"/>
<reference evidence="4 5" key="1">
    <citation type="submission" date="2019-04" db="EMBL/GenBank/DDBJ databases">
        <authorList>
            <person name="Van Vliet M D."/>
        </authorList>
    </citation>
    <scope>NUCLEOTIDE SEQUENCE [LARGE SCALE GENOMIC DNA]</scope>
    <source>
        <strain evidence="4 5">F1</strain>
    </source>
</reference>
<dbReference type="Proteomes" id="UP000366872">
    <property type="component" value="Unassembled WGS sequence"/>
</dbReference>
<feature type="domain" description="Lcl C-terminal" evidence="2">
    <location>
        <begin position="1007"/>
        <end position="1116"/>
    </location>
</feature>
<feature type="signal peptide" evidence="1">
    <location>
        <begin position="1"/>
        <end position="20"/>
    </location>
</feature>
<feature type="domain" description="Bacterial repeat" evidence="3">
    <location>
        <begin position="474"/>
        <end position="535"/>
    </location>
</feature>
<dbReference type="PANTHER" id="PTHR35812">
    <property type="entry name" value="LIPOPROTEIN"/>
    <property type="match status" value="1"/>
</dbReference>
<dbReference type="InterPro" id="IPR044060">
    <property type="entry name" value="Bacterial_rp_domain"/>
</dbReference>
<organism evidence="4 5">
    <name type="scientific">Pontiella desulfatans</name>
    <dbReference type="NCBI Taxonomy" id="2750659"/>
    <lineage>
        <taxon>Bacteria</taxon>
        <taxon>Pseudomonadati</taxon>
        <taxon>Kiritimatiellota</taxon>
        <taxon>Kiritimatiellia</taxon>
        <taxon>Kiritimatiellales</taxon>
        <taxon>Pontiellaceae</taxon>
        <taxon>Pontiella</taxon>
    </lineage>
</organism>